<feature type="domain" description="Nitroreductase" evidence="7">
    <location>
        <begin position="4"/>
        <end position="56"/>
    </location>
</feature>
<sequence length="166" mass="18542">MKAIMTRRSIRSYTGKKVSASQIKKLLEAAMNAPSACNQQAWQFIVVSDRKGLTAITKIHPYAQMLKQASCSIVVCGDIKAEQCKDYWVQDCSAATQNILLAAHALGLGAVWLGVYPRMERLKNLQKLLGMPKKVMPLSIISIGYPKTKVKPVNRYSAKKVHHDKW</sequence>
<comment type="cofactor">
    <cofactor evidence="1">
        <name>FMN</name>
        <dbReference type="ChEBI" id="CHEBI:58210"/>
    </cofactor>
</comment>
<dbReference type="PANTHER" id="PTHR43673:SF2">
    <property type="entry name" value="NITROREDUCTASE"/>
    <property type="match status" value="1"/>
</dbReference>
<dbReference type="CDD" id="cd02150">
    <property type="entry name" value="nitroreductase"/>
    <property type="match status" value="1"/>
</dbReference>
<gene>
    <name evidence="8" type="ORF">A2024_04935</name>
</gene>
<comment type="similarity">
    <text evidence="2">Belongs to the nitroreductase family.</text>
</comment>
<evidence type="ECO:0000259" key="7">
    <source>
        <dbReference type="Pfam" id="PF00881"/>
    </source>
</evidence>
<dbReference type="InterPro" id="IPR000415">
    <property type="entry name" value="Nitroreductase-like"/>
</dbReference>
<evidence type="ECO:0000256" key="6">
    <source>
        <dbReference type="SAM" id="Phobius"/>
    </source>
</evidence>
<feature type="transmembrane region" description="Helical" evidence="6">
    <location>
        <begin position="99"/>
        <end position="117"/>
    </location>
</feature>
<accession>A0A1F5R121</accession>
<dbReference type="Proteomes" id="UP000177230">
    <property type="component" value="Unassembled WGS sequence"/>
</dbReference>
<protein>
    <submittedName>
        <fullName evidence="8">NADH dehydrogenase</fullName>
    </submittedName>
</protein>
<evidence type="ECO:0000256" key="5">
    <source>
        <dbReference type="ARBA" id="ARBA00023002"/>
    </source>
</evidence>
<keyword evidence="6" id="KW-0812">Transmembrane</keyword>
<keyword evidence="5" id="KW-0560">Oxidoreductase</keyword>
<dbReference type="EMBL" id="MFFM01000049">
    <property type="protein sequence ID" value="OGF08110.1"/>
    <property type="molecule type" value="Genomic_DNA"/>
</dbReference>
<evidence type="ECO:0000256" key="1">
    <source>
        <dbReference type="ARBA" id="ARBA00001917"/>
    </source>
</evidence>
<keyword evidence="3" id="KW-0285">Flavoprotein</keyword>
<dbReference type="PANTHER" id="PTHR43673">
    <property type="entry name" value="NAD(P)H NITROREDUCTASE YDGI-RELATED"/>
    <property type="match status" value="1"/>
</dbReference>
<proteinExistence type="inferred from homology"/>
<dbReference type="SUPFAM" id="SSF55469">
    <property type="entry name" value="FMN-dependent nitroreductase-like"/>
    <property type="match status" value="1"/>
</dbReference>
<feature type="domain" description="Nitroreductase" evidence="7">
    <location>
        <begin position="62"/>
        <end position="145"/>
    </location>
</feature>
<dbReference type="GO" id="GO:0016491">
    <property type="term" value="F:oxidoreductase activity"/>
    <property type="evidence" value="ECO:0007669"/>
    <property type="project" value="UniProtKB-KW"/>
</dbReference>
<comment type="caution">
    <text evidence="8">The sequence shown here is derived from an EMBL/GenBank/DDBJ whole genome shotgun (WGS) entry which is preliminary data.</text>
</comment>
<organism evidence="8 9">
    <name type="scientific">Candidatus Edwardsbacteria bacterium GWF2_54_11</name>
    <dbReference type="NCBI Taxonomy" id="1817851"/>
    <lineage>
        <taxon>Bacteria</taxon>
        <taxon>Candidatus Edwardsiibacteriota</taxon>
    </lineage>
</organism>
<keyword evidence="6" id="KW-1133">Transmembrane helix</keyword>
<evidence type="ECO:0000256" key="3">
    <source>
        <dbReference type="ARBA" id="ARBA00022630"/>
    </source>
</evidence>
<evidence type="ECO:0000313" key="9">
    <source>
        <dbReference type="Proteomes" id="UP000177230"/>
    </source>
</evidence>
<keyword evidence="6" id="KW-0472">Membrane</keyword>
<reference evidence="8 9" key="1">
    <citation type="journal article" date="2016" name="Nat. Commun.">
        <title>Thousands of microbial genomes shed light on interconnected biogeochemical processes in an aquifer system.</title>
        <authorList>
            <person name="Anantharaman K."/>
            <person name="Brown C.T."/>
            <person name="Hug L.A."/>
            <person name="Sharon I."/>
            <person name="Castelle C.J."/>
            <person name="Probst A.J."/>
            <person name="Thomas B.C."/>
            <person name="Singh A."/>
            <person name="Wilkins M.J."/>
            <person name="Karaoz U."/>
            <person name="Brodie E.L."/>
            <person name="Williams K.H."/>
            <person name="Hubbard S.S."/>
            <person name="Banfield J.F."/>
        </authorList>
    </citation>
    <scope>NUCLEOTIDE SEQUENCE [LARGE SCALE GENOMIC DNA]</scope>
</reference>
<dbReference type="InterPro" id="IPR029479">
    <property type="entry name" value="Nitroreductase"/>
</dbReference>
<dbReference type="Gene3D" id="3.40.109.10">
    <property type="entry name" value="NADH Oxidase"/>
    <property type="match status" value="1"/>
</dbReference>
<dbReference type="AlphaFoldDB" id="A0A1F5R121"/>
<dbReference type="Pfam" id="PF00881">
    <property type="entry name" value="Nitroreductase"/>
    <property type="match status" value="2"/>
</dbReference>
<keyword evidence="4" id="KW-0288">FMN</keyword>
<evidence type="ECO:0000256" key="2">
    <source>
        <dbReference type="ARBA" id="ARBA00007118"/>
    </source>
</evidence>
<evidence type="ECO:0000313" key="8">
    <source>
        <dbReference type="EMBL" id="OGF08110.1"/>
    </source>
</evidence>
<name>A0A1F5R121_9BACT</name>
<evidence type="ECO:0000256" key="4">
    <source>
        <dbReference type="ARBA" id="ARBA00022643"/>
    </source>
</evidence>